<dbReference type="InterPro" id="IPR015840">
    <property type="entry name" value="DNA_MeTrfase_ParB"/>
</dbReference>
<dbReference type="EMBL" id="JAGEMI010000001">
    <property type="protein sequence ID" value="MBO1862622.1"/>
    <property type="molecule type" value="Genomic_DNA"/>
</dbReference>
<dbReference type="REBASE" id="559047">
    <property type="entry name" value="M.Bsp144S4ORF15365P"/>
</dbReference>
<dbReference type="GO" id="GO:0008170">
    <property type="term" value="F:N-methyltransferase activity"/>
    <property type="evidence" value="ECO:0007669"/>
    <property type="project" value="InterPro"/>
</dbReference>
<dbReference type="PRINTS" id="PR00508">
    <property type="entry name" value="S21N4MTFRASE"/>
</dbReference>
<evidence type="ECO:0000256" key="3">
    <source>
        <dbReference type="ARBA" id="ARBA00047942"/>
    </source>
</evidence>
<feature type="domain" description="DNA methylase N-4/N-6" evidence="5">
    <location>
        <begin position="164"/>
        <end position="376"/>
    </location>
</feature>
<evidence type="ECO:0000313" key="6">
    <source>
        <dbReference type="EMBL" id="MBO1862622.1"/>
    </source>
</evidence>
<dbReference type="InterPro" id="IPR002941">
    <property type="entry name" value="DNA_methylase_N4/N6"/>
</dbReference>
<reference evidence="7 8" key="2">
    <citation type="journal article" date="2022" name="Int. J. Syst. Evol. Microbiol.">
        <title>Strains of Bradyrhizobium barranii sp. nov. associated with legumes native to Canada are symbionts of soybeans and belong to different subspecies (subsp. barranii subsp. nov. and subsp. apii subsp. nov.) and symbiovars (sv. glycinearum and sv. septentrionale).</title>
        <authorList>
            <person name="Bromfield E.S.P."/>
            <person name="Cloutier S."/>
            <person name="Wasai-Hara S."/>
            <person name="Minamisawa K."/>
        </authorList>
    </citation>
    <scope>NUCLEOTIDE SEQUENCE [LARGE SCALE GENOMIC DNA]</scope>
    <source>
        <strain evidence="7 8">144S4</strain>
    </source>
</reference>
<keyword evidence="1 6" id="KW-0489">Methyltransferase</keyword>
<evidence type="ECO:0000256" key="1">
    <source>
        <dbReference type="ARBA" id="ARBA00022603"/>
    </source>
</evidence>
<dbReference type="Pfam" id="PF01555">
    <property type="entry name" value="N6_N4_Mtase"/>
    <property type="match status" value="1"/>
</dbReference>
<comment type="similarity">
    <text evidence="4">Belongs to the N(4)/N(6)-methyltransferase family.</text>
</comment>
<accession>A0A939MAH4</accession>
<dbReference type="AlphaFoldDB" id="A0A939MAH4"/>
<sequence length="415" mass="45903">MEVLQRGLERFGQIIPIPVTPDSQIIDLELVWRALKANGASHVDVTLVHNRSPAEIKALRLALNRTAQDPVWDDENLRTVLEELISIDFDLDLTGFAAPEIDQRLNLDLPQANVEENGGDNPSVEELAISERGTIWALGKHRIGCGDATDPIFVNRVLEDRLADVCFIDAPYNLKVNGFISGKGKHRHREFVQGAGELTDDAFFDFLRQSLEVLRTSSRPEALIYSCIDWRHVTEMNVAARLCGMPLYNICVWVKPNGGMGGIYRNAHEFVCVYLAGAERPLDNVELGRHGRNRTNVWSSYGGMSSFGKDRDELLGSHPTVKPVAMIGDALRDVTKRGGLVLDTFLGSGSTLMAAHETGRICCGVELDPLYVDVAVRRWQNATGRDAVSVETGETFNVTVRRRRLAAPSESNDGT</sequence>
<evidence type="ECO:0000313" key="7">
    <source>
        <dbReference type="EMBL" id="UEM15457.1"/>
    </source>
</evidence>
<proteinExistence type="inferred from homology"/>
<dbReference type="Proteomes" id="UP000664702">
    <property type="component" value="Chromosome"/>
</dbReference>
<reference evidence="6" key="1">
    <citation type="submission" date="2021-03" db="EMBL/GenBank/DDBJ databases">
        <title>Whole Genome Sequence of Bradyrhizobium sp. Strain 144S4.</title>
        <authorList>
            <person name="Bromfield E.S.P."/>
            <person name="Cloutier S."/>
        </authorList>
    </citation>
    <scope>NUCLEOTIDE SEQUENCE [LARGE SCALE GENOMIC DNA]</scope>
    <source>
        <strain evidence="6">144S4</strain>
    </source>
</reference>
<organism evidence="6">
    <name type="scientific">Bradyrhizobium barranii subsp. barranii</name>
    <dbReference type="NCBI Taxonomy" id="2823807"/>
    <lineage>
        <taxon>Bacteria</taxon>
        <taxon>Pseudomonadati</taxon>
        <taxon>Pseudomonadota</taxon>
        <taxon>Alphaproteobacteria</taxon>
        <taxon>Hyphomicrobiales</taxon>
        <taxon>Nitrobacteraceae</taxon>
        <taxon>Bradyrhizobium</taxon>
        <taxon>Bradyrhizobium barranii</taxon>
    </lineage>
</organism>
<dbReference type="GO" id="GO:0032259">
    <property type="term" value="P:methylation"/>
    <property type="evidence" value="ECO:0007669"/>
    <property type="project" value="UniProtKB-KW"/>
</dbReference>
<dbReference type="GO" id="GO:0009007">
    <property type="term" value="F:site-specific DNA-methyltransferase (adenine-specific) activity"/>
    <property type="evidence" value="ECO:0007669"/>
    <property type="project" value="UniProtKB-EC"/>
</dbReference>
<evidence type="ECO:0000259" key="5">
    <source>
        <dbReference type="Pfam" id="PF01555"/>
    </source>
</evidence>
<dbReference type="InterPro" id="IPR029063">
    <property type="entry name" value="SAM-dependent_MTases_sf"/>
</dbReference>
<evidence type="ECO:0000313" key="8">
    <source>
        <dbReference type="Proteomes" id="UP000664702"/>
    </source>
</evidence>
<dbReference type="SUPFAM" id="SSF53335">
    <property type="entry name" value="S-adenosyl-L-methionine-dependent methyltransferases"/>
    <property type="match status" value="1"/>
</dbReference>
<gene>
    <name evidence="7" type="ORF">J4G43_015365</name>
    <name evidence="6" type="ORF">J4G43_17470</name>
</gene>
<dbReference type="KEGG" id="bban:J4G43_015365"/>
<dbReference type="GO" id="GO:0003677">
    <property type="term" value="F:DNA binding"/>
    <property type="evidence" value="ECO:0007669"/>
    <property type="project" value="InterPro"/>
</dbReference>
<dbReference type="PIRSF" id="PIRSF036758">
    <property type="entry name" value="Aden_M_ParB"/>
    <property type="match status" value="1"/>
</dbReference>
<dbReference type="Gene3D" id="3.40.50.150">
    <property type="entry name" value="Vaccinia Virus protein VP39"/>
    <property type="match status" value="1"/>
</dbReference>
<comment type="catalytic activity">
    <reaction evidence="3">
        <text>a 2'-deoxyadenosine in DNA + S-adenosyl-L-methionine = an N(6)-methyl-2'-deoxyadenosine in DNA + S-adenosyl-L-homocysteine + H(+)</text>
        <dbReference type="Rhea" id="RHEA:15197"/>
        <dbReference type="Rhea" id="RHEA-COMP:12418"/>
        <dbReference type="Rhea" id="RHEA-COMP:12419"/>
        <dbReference type="ChEBI" id="CHEBI:15378"/>
        <dbReference type="ChEBI" id="CHEBI:57856"/>
        <dbReference type="ChEBI" id="CHEBI:59789"/>
        <dbReference type="ChEBI" id="CHEBI:90615"/>
        <dbReference type="ChEBI" id="CHEBI:90616"/>
        <dbReference type="EC" id="2.1.1.72"/>
    </reaction>
</comment>
<dbReference type="EMBL" id="CP086136">
    <property type="protein sequence ID" value="UEM15457.1"/>
    <property type="molecule type" value="Genomic_DNA"/>
</dbReference>
<keyword evidence="2" id="KW-0808">Transferase</keyword>
<evidence type="ECO:0000256" key="4">
    <source>
        <dbReference type="RuleBase" id="RU362026"/>
    </source>
</evidence>
<dbReference type="RefSeq" id="WP_208085272.1">
    <property type="nucleotide sequence ID" value="NZ_CP086136.1"/>
</dbReference>
<evidence type="ECO:0000256" key="2">
    <source>
        <dbReference type="ARBA" id="ARBA00022679"/>
    </source>
</evidence>
<dbReference type="InterPro" id="IPR001091">
    <property type="entry name" value="RM_Methyltransferase"/>
</dbReference>
<protein>
    <recommendedName>
        <fullName evidence="4">Methyltransferase</fullName>
        <ecNumber evidence="4">2.1.1.-</ecNumber>
    </recommendedName>
</protein>
<name>A0A939MAH4_9BRAD</name>
<dbReference type="EC" id="2.1.1.-" evidence="4"/>